<gene>
    <name evidence="1" type="ORF">BABINDRAFT_154796</name>
</gene>
<keyword evidence="2" id="KW-1185">Reference proteome</keyword>
<dbReference type="GeneID" id="30145119"/>
<evidence type="ECO:0000313" key="1">
    <source>
        <dbReference type="EMBL" id="ODQ78890.1"/>
    </source>
</evidence>
<protein>
    <submittedName>
        <fullName evidence="1">Uncharacterized protein</fullName>
    </submittedName>
</protein>
<accession>A0A1E3QMM4</accession>
<evidence type="ECO:0000313" key="2">
    <source>
        <dbReference type="Proteomes" id="UP000094336"/>
    </source>
</evidence>
<dbReference type="Proteomes" id="UP000094336">
    <property type="component" value="Unassembled WGS sequence"/>
</dbReference>
<dbReference type="EMBL" id="KV454434">
    <property type="protein sequence ID" value="ODQ78890.1"/>
    <property type="molecule type" value="Genomic_DNA"/>
</dbReference>
<dbReference type="AlphaFoldDB" id="A0A1E3QMM4"/>
<organism evidence="1 2">
    <name type="scientific">Babjeviella inositovora NRRL Y-12698</name>
    <dbReference type="NCBI Taxonomy" id="984486"/>
    <lineage>
        <taxon>Eukaryota</taxon>
        <taxon>Fungi</taxon>
        <taxon>Dikarya</taxon>
        <taxon>Ascomycota</taxon>
        <taxon>Saccharomycotina</taxon>
        <taxon>Pichiomycetes</taxon>
        <taxon>Serinales incertae sedis</taxon>
        <taxon>Babjeviella</taxon>
    </lineage>
</organism>
<name>A0A1E3QMM4_9ASCO</name>
<proteinExistence type="predicted"/>
<dbReference type="RefSeq" id="XP_018984218.1">
    <property type="nucleotide sequence ID" value="XM_019127266.1"/>
</dbReference>
<reference evidence="2" key="1">
    <citation type="submission" date="2016-05" db="EMBL/GenBank/DDBJ databases">
        <title>Comparative genomics of biotechnologically important yeasts.</title>
        <authorList>
            <consortium name="DOE Joint Genome Institute"/>
            <person name="Riley R."/>
            <person name="Haridas S."/>
            <person name="Wolfe K.H."/>
            <person name="Lopes M.R."/>
            <person name="Hittinger C.T."/>
            <person name="Goker M."/>
            <person name="Salamov A."/>
            <person name="Wisecaver J."/>
            <person name="Long T.M."/>
            <person name="Aerts A.L."/>
            <person name="Barry K."/>
            <person name="Choi C."/>
            <person name="Clum A."/>
            <person name="Coughlan A.Y."/>
            <person name="Deshpande S."/>
            <person name="Douglass A.P."/>
            <person name="Hanson S.J."/>
            <person name="Klenk H.-P."/>
            <person name="Labutti K."/>
            <person name="Lapidus A."/>
            <person name="Lindquist E."/>
            <person name="Lipzen A."/>
            <person name="Meier-Kolthoff J.P."/>
            <person name="Ohm R.A."/>
            <person name="Otillar R.P."/>
            <person name="Pangilinan J."/>
            <person name="Peng Y."/>
            <person name="Rokas A."/>
            <person name="Rosa C.A."/>
            <person name="Scheuner C."/>
            <person name="Sibirny A.A."/>
            <person name="Slot J.C."/>
            <person name="Stielow J.B."/>
            <person name="Sun H."/>
            <person name="Kurtzman C.P."/>
            <person name="Blackwell M."/>
            <person name="Grigoriev I.V."/>
            <person name="Jeffries T.W."/>
        </authorList>
    </citation>
    <scope>NUCLEOTIDE SEQUENCE [LARGE SCALE GENOMIC DNA]</scope>
    <source>
        <strain evidence="2">NRRL Y-12698</strain>
    </source>
</reference>
<sequence length="66" mass="7730">MGSFQRGSVPPVVCFRVLQPYIPQPSREKILQDAMQHMNLQRVQHSATHGYLYRGLNTYKYMVFSQ</sequence>